<accession>A0ABZ2KGI5</accession>
<dbReference type="InterPro" id="IPR019099">
    <property type="entry name" value="Uncharacterised_PGPGW_TM"/>
</dbReference>
<evidence type="ECO:0000313" key="2">
    <source>
        <dbReference type="EMBL" id="WXA97787.1"/>
    </source>
</evidence>
<dbReference type="Pfam" id="PF09656">
    <property type="entry name" value="PGPGW"/>
    <property type="match status" value="1"/>
</dbReference>
<organism evidence="2 3">
    <name type="scientific">Pendulispora brunnea</name>
    <dbReference type="NCBI Taxonomy" id="2905690"/>
    <lineage>
        <taxon>Bacteria</taxon>
        <taxon>Pseudomonadati</taxon>
        <taxon>Myxococcota</taxon>
        <taxon>Myxococcia</taxon>
        <taxon>Myxococcales</taxon>
        <taxon>Sorangiineae</taxon>
        <taxon>Pendulisporaceae</taxon>
        <taxon>Pendulispora</taxon>
    </lineage>
</organism>
<dbReference type="RefSeq" id="WP_394848405.1">
    <property type="nucleotide sequence ID" value="NZ_CP089982.1"/>
</dbReference>
<keyword evidence="1" id="KW-0812">Transmembrane</keyword>
<protein>
    <submittedName>
        <fullName evidence="2">PGPGW domain-containing protein</fullName>
    </submittedName>
</protein>
<evidence type="ECO:0000256" key="1">
    <source>
        <dbReference type="SAM" id="Phobius"/>
    </source>
</evidence>
<feature type="transmembrane region" description="Helical" evidence="1">
    <location>
        <begin position="53"/>
        <end position="86"/>
    </location>
</feature>
<dbReference type="EMBL" id="CP089982">
    <property type="protein sequence ID" value="WXA97787.1"/>
    <property type="molecule type" value="Genomic_DNA"/>
</dbReference>
<gene>
    <name evidence="2" type="ORF">LZC95_13205</name>
</gene>
<keyword evidence="1" id="KW-0472">Membrane</keyword>
<proteinExistence type="predicted"/>
<keyword evidence="1" id="KW-1133">Transmembrane helix</keyword>
<evidence type="ECO:0000313" key="3">
    <source>
        <dbReference type="Proteomes" id="UP001379533"/>
    </source>
</evidence>
<feature type="transmembrane region" description="Helical" evidence="1">
    <location>
        <begin position="7"/>
        <end position="33"/>
    </location>
</feature>
<dbReference type="Proteomes" id="UP001379533">
    <property type="component" value="Chromosome"/>
</dbReference>
<keyword evidence="3" id="KW-1185">Reference proteome</keyword>
<sequence length="126" mass="13704">MNLRSTPVLAVVVMVLSLLMVVAAMWGAKLFIVRVPPDYFLRPAPPRSPGARIVRTVAGVLIVLAGIAMLLLPGQGVLTIIVGLLVMDLPIQHRVAKWLVARPALHRLIDGWRQRAGQPPLQVEAN</sequence>
<reference evidence="2 3" key="1">
    <citation type="submission" date="2021-12" db="EMBL/GenBank/DDBJ databases">
        <title>Discovery of the Pendulisporaceae a myxobacterial family with distinct sporulation behavior and unique specialized metabolism.</title>
        <authorList>
            <person name="Garcia R."/>
            <person name="Popoff A."/>
            <person name="Bader C.D."/>
            <person name="Loehr J."/>
            <person name="Walesch S."/>
            <person name="Walt C."/>
            <person name="Boldt J."/>
            <person name="Bunk B."/>
            <person name="Haeckl F.J.F.P.J."/>
            <person name="Gunesch A.P."/>
            <person name="Birkelbach J."/>
            <person name="Nuebel U."/>
            <person name="Pietschmann T."/>
            <person name="Bach T."/>
            <person name="Mueller R."/>
        </authorList>
    </citation>
    <scope>NUCLEOTIDE SEQUENCE [LARGE SCALE GENOMIC DNA]</scope>
    <source>
        <strain evidence="2 3">MSr12523</strain>
    </source>
</reference>
<name>A0ABZ2KGI5_9BACT</name>